<dbReference type="EMBL" id="BAAAPK010000001">
    <property type="protein sequence ID" value="GAA1684640.1"/>
    <property type="molecule type" value="Genomic_DNA"/>
</dbReference>
<dbReference type="PANTHER" id="PTHR43744:SF12">
    <property type="entry name" value="ABC TRANSPORTER PERMEASE PROTEIN MG189-RELATED"/>
    <property type="match status" value="1"/>
</dbReference>
<feature type="transmembrane region" description="Helical" evidence="7">
    <location>
        <begin position="37"/>
        <end position="59"/>
    </location>
</feature>
<feature type="region of interest" description="Disordered" evidence="8">
    <location>
        <begin position="1"/>
        <end position="26"/>
    </location>
</feature>
<dbReference type="InterPro" id="IPR000515">
    <property type="entry name" value="MetI-like"/>
</dbReference>
<sequence length="306" mass="34055">MSTSTLTRGDAAAARRSGPSPRGPRLTMAARERRRKFFAYVVLSIVTLFFFAPIAYMIIGSFKPSAKVFAGMAGFLPVDMSFDNYIGVINRFNGPQSGYFWNFYLTSAIVSFFIVVGGLVVNSMIAYALARLRWRGRNAVLTLVVILVILPFEAIAVPLFYLLNDYRNTYFVQFLPFIASAFSIFLFYTFFIGLPGEIQEAARLDGAGPWRVFFQVIVPMSKPVFASVTILSFLAAWSSFLFPVMMIDQPAVRPLPLAIAVFKAQPPTDWGQIFAFGVLLVIPVVVVFLLFQRFFIQSVASSAVKG</sequence>
<feature type="transmembrane region" description="Helical" evidence="7">
    <location>
        <begin position="103"/>
        <end position="127"/>
    </location>
</feature>
<feature type="domain" description="ABC transmembrane type-1" evidence="9">
    <location>
        <begin position="104"/>
        <end position="291"/>
    </location>
</feature>
<comment type="similarity">
    <text evidence="7">Belongs to the binding-protein-dependent transport system permease family.</text>
</comment>
<evidence type="ECO:0000256" key="2">
    <source>
        <dbReference type="ARBA" id="ARBA00022448"/>
    </source>
</evidence>
<feature type="transmembrane region" description="Helical" evidence="7">
    <location>
        <begin position="174"/>
        <end position="194"/>
    </location>
</feature>
<feature type="transmembrane region" description="Helical" evidence="7">
    <location>
        <begin position="139"/>
        <end position="162"/>
    </location>
</feature>
<dbReference type="Gene3D" id="1.10.3720.10">
    <property type="entry name" value="MetI-like"/>
    <property type="match status" value="1"/>
</dbReference>
<feature type="compositionally biased region" description="Low complexity" evidence="8">
    <location>
        <begin position="11"/>
        <end position="25"/>
    </location>
</feature>
<comment type="caution">
    <text evidence="10">The sequence shown here is derived from an EMBL/GenBank/DDBJ whole genome shotgun (WGS) entry which is preliminary data.</text>
</comment>
<feature type="transmembrane region" description="Helical" evidence="7">
    <location>
        <begin position="224"/>
        <end position="247"/>
    </location>
</feature>
<dbReference type="PANTHER" id="PTHR43744">
    <property type="entry name" value="ABC TRANSPORTER PERMEASE PROTEIN MG189-RELATED-RELATED"/>
    <property type="match status" value="1"/>
</dbReference>
<keyword evidence="11" id="KW-1185">Reference proteome</keyword>
<evidence type="ECO:0000256" key="3">
    <source>
        <dbReference type="ARBA" id="ARBA00022475"/>
    </source>
</evidence>
<evidence type="ECO:0000256" key="6">
    <source>
        <dbReference type="ARBA" id="ARBA00023136"/>
    </source>
</evidence>
<comment type="subcellular location">
    <subcellularLocation>
        <location evidence="1 7">Cell membrane</location>
        <topology evidence="1 7">Multi-pass membrane protein</topology>
    </subcellularLocation>
</comment>
<proteinExistence type="inferred from homology"/>
<evidence type="ECO:0000256" key="4">
    <source>
        <dbReference type="ARBA" id="ARBA00022692"/>
    </source>
</evidence>
<keyword evidence="3" id="KW-1003">Cell membrane</keyword>
<keyword evidence="6 7" id="KW-0472">Membrane</keyword>
<gene>
    <name evidence="10" type="ORF">GCM10009807_30540</name>
</gene>
<evidence type="ECO:0000256" key="7">
    <source>
        <dbReference type="RuleBase" id="RU363032"/>
    </source>
</evidence>
<organism evidence="10 11">
    <name type="scientific">Microbacterium lacus</name>
    <dbReference type="NCBI Taxonomy" id="415217"/>
    <lineage>
        <taxon>Bacteria</taxon>
        <taxon>Bacillati</taxon>
        <taxon>Actinomycetota</taxon>
        <taxon>Actinomycetes</taxon>
        <taxon>Micrococcales</taxon>
        <taxon>Microbacteriaceae</taxon>
        <taxon>Microbacterium</taxon>
    </lineage>
</organism>
<dbReference type="InterPro" id="IPR035906">
    <property type="entry name" value="MetI-like_sf"/>
</dbReference>
<evidence type="ECO:0000256" key="1">
    <source>
        <dbReference type="ARBA" id="ARBA00004651"/>
    </source>
</evidence>
<accession>A0ABN2HAN4</accession>
<dbReference type="Pfam" id="PF00528">
    <property type="entry name" value="BPD_transp_1"/>
    <property type="match status" value="1"/>
</dbReference>
<evidence type="ECO:0000256" key="5">
    <source>
        <dbReference type="ARBA" id="ARBA00022989"/>
    </source>
</evidence>
<keyword evidence="4 7" id="KW-0812">Transmembrane</keyword>
<dbReference type="RefSeq" id="WP_344055743.1">
    <property type="nucleotide sequence ID" value="NZ_BAAAPK010000001.1"/>
</dbReference>
<keyword evidence="5 7" id="KW-1133">Transmembrane helix</keyword>
<keyword evidence="2 7" id="KW-0813">Transport</keyword>
<evidence type="ECO:0000259" key="9">
    <source>
        <dbReference type="PROSITE" id="PS50928"/>
    </source>
</evidence>
<evidence type="ECO:0000313" key="10">
    <source>
        <dbReference type="EMBL" id="GAA1684640.1"/>
    </source>
</evidence>
<reference evidence="10 11" key="1">
    <citation type="journal article" date="2019" name="Int. J. Syst. Evol. Microbiol.">
        <title>The Global Catalogue of Microorganisms (GCM) 10K type strain sequencing project: providing services to taxonomists for standard genome sequencing and annotation.</title>
        <authorList>
            <consortium name="The Broad Institute Genomics Platform"/>
            <consortium name="The Broad Institute Genome Sequencing Center for Infectious Disease"/>
            <person name="Wu L."/>
            <person name="Ma J."/>
        </authorList>
    </citation>
    <scope>NUCLEOTIDE SEQUENCE [LARGE SCALE GENOMIC DNA]</scope>
    <source>
        <strain evidence="10 11">JCM 15575</strain>
    </source>
</reference>
<feature type="transmembrane region" description="Helical" evidence="7">
    <location>
        <begin position="270"/>
        <end position="291"/>
    </location>
</feature>
<dbReference type="CDD" id="cd06261">
    <property type="entry name" value="TM_PBP2"/>
    <property type="match status" value="1"/>
</dbReference>
<name>A0ABN2HAN4_9MICO</name>
<dbReference type="SUPFAM" id="SSF161098">
    <property type="entry name" value="MetI-like"/>
    <property type="match status" value="1"/>
</dbReference>
<protein>
    <submittedName>
        <fullName evidence="10">Carbohydrate ABC transporter permease</fullName>
    </submittedName>
</protein>
<dbReference type="PROSITE" id="PS50928">
    <property type="entry name" value="ABC_TM1"/>
    <property type="match status" value="1"/>
</dbReference>
<evidence type="ECO:0000256" key="8">
    <source>
        <dbReference type="SAM" id="MobiDB-lite"/>
    </source>
</evidence>
<dbReference type="Proteomes" id="UP001500596">
    <property type="component" value="Unassembled WGS sequence"/>
</dbReference>
<evidence type="ECO:0000313" key="11">
    <source>
        <dbReference type="Proteomes" id="UP001500596"/>
    </source>
</evidence>